<comment type="caution">
    <text evidence="2">The sequence shown here is derived from an EMBL/GenBank/DDBJ whole genome shotgun (WGS) entry which is preliminary data.</text>
</comment>
<feature type="compositionally biased region" description="Basic and acidic residues" evidence="1">
    <location>
        <begin position="157"/>
        <end position="260"/>
    </location>
</feature>
<dbReference type="EMBL" id="JARKIB010000027">
    <property type="protein sequence ID" value="KAJ7764779.1"/>
    <property type="molecule type" value="Genomic_DNA"/>
</dbReference>
<keyword evidence="3" id="KW-1185">Reference proteome</keyword>
<evidence type="ECO:0000313" key="3">
    <source>
        <dbReference type="Proteomes" id="UP001215598"/>
    </source>
</evidence>
<gene>
    <name evidence="2" type="ORF">B0H16DRAFT_1454603</name>
</gene>
<accession>A0AAD7JJS4</accession>
<evidence type="ECO:0000256" key="1">
    <source>
        <dbReference type="SAM" id="MobiDB-lite"/>
    </source>
</evidence>
<sequence length="383" mass="43893">MPFDDNPNKLYTPAHLARFHKHKDYIRFRHPDEPECAADTPPEMYNSWVYALRLKHGNAHAEIPMFGLGYTGRIPHISDPEAPTTAAGRHDGDNAELISFARSQLMVASRATEAWVTVGERNMVYRGRGGRGRPRHRNRHYNPPVDTYFGRGSNKRGRSDSPDERDVRRREDSGHYTHRREDSGDRYTHRREDSGDRYTHRREDSGDRYTHRRDVSLDTRTYREEESVDARSDADYNVRDERRVSGRGDENPRARHDSPPYRRPSSAEMDEVSRRDLEQQFSKFQEKRDAENAAIQRAREAKRAPAQASEDVEMTLAAQDLVDVSVSPKDKGKQKAVEPIFVASSSTAATPKPANDLDFLDTLWALDDEGNELPALPNPDDEL</sequence>
<organism evidence="2 3">
    <name type="scientific">Mycena metata</name>
    <dbReference type="NCBI Taxonomy" id="1033252"/>
    <lineage>
        <taxon>Eukaryota</taxon>
        <taxon>Fungi</taxon>
        <taxon>Dikarya</taxon>
        <taxon>Basidiomycota</taxon>
        <taxon>Agaricomycotina</taxon>
        <taxon>Agaricomycetes</taxon>
        <taxon>Agaricomycetidae</taxon>
        <taxon>Agaricales</taxon>
        <taxon>Marasmiineae</taxon>
        <taxon>Mycenaceae</taxon>
        <taxon>Mycena</taxon>
    </lineage>
</organism>
<evidence type="ECO:0000313" key="2">
    <source>
        <dbReference type="EMBL" id="KAJ7764779.1"/>
    </source>
</evidence>
<dbReference type="AlphaFoldDB" id="A0AAD7JJS4"/>
<feature type="compositionally biased region" description="Basic residues" evidence="1">
    <location>
        <begin position="128"/>
        <end position="140"/>
    </location>
</feature>
<dbReference type="Proteomes" id="UP001215598">
    <property type="component" value="Unassembled WGS sequence"/>
</dbReference>
<proteinExistence type="predicted"/>
<feature type="region of interest" description="Disordered" evidence="1">
    <location>
        <begin position="125"/>
        <end position="311"/>
    </location>
</feature>
<name>A0AAD7JJS4_9AGAR</name>
<reference evidence="2" key="1">
    <citation type="submission" date="2023-03" db="EMBL/GenBank/DDBJ databases">
        <title>Massive genome expansion in bonnet fungi (Mycena s.s.) driven by repeated elements and novel gene families across ecological guilds.</title>
        <authorList>
            <consortium name="Lawrence Berkeley National Laboratory"/>
            <person name="Harder C.B."/>
            <person name="Miyauchi S."/>
            <person name="Viragh M."/>
            <person name="Kuo A."/>
            <person name="Thoen E."/>
            <person name="Andreopoulos B."/>
            <person name="Lu D."/>
            <person name="Skrede I."/>
            <person name="Drula E."/>
            <person name="Henrissat B."/>
            <person name="Morin E."/>
            <person name="Kohler A."/>
            <person name="Barry K."/>
            <person name="LaButti K."/>
            <person name="Morin E."/>
            <person name="Salamov A."/>
            <person name="Lipzen A."/>
            <person name="Mereny Z."/>
            <person name="Hegedus B."/>
            <person name="Baldrian P."/>
            <person name="Stursova M."/>
            <person name="Weitz H."/>
            <person name="Taylor A."/>
            <person name="Grigoriev I.V."/>
            <person name="Nagy L.G."/>
            <person name="Martin F."/>
            <person name="Kauserud H."/>
        </authorList>
    </citation>
    <scope>NUCLEOTIDE SEQUENCE</scope>
    <source>
        <strain evidence="2">CBHHK182m</strain>
    </source>
</reference>
<feature type="compositionally biased region" description="Basic and acidic residues" evidence="1">
    <location>
        <begin position="271"/>
        <end position="303"/>
    </location>
</feature>
<protein>
    <submittedName>
        <fullName evidence="2">Uncharacterized protein</fullName>
    </submittedName>
</protein>